<keyword evidence="2" id="KW-1185">Reference proteome</keyword>
<protein>
    <submittedName>
        <fullName evidence="1">Uncharacterized protein</fullName>
    </submittedName>
</protein>
<evidence type="ECO:0000313" key="2">
    <source>
        <dbReference type="Proteomes" id="UP001597115"/>
    </source>
</evidence>
<evidence type="ECO:0000313" key="1">
    <source>
        <dbReference type="EMBL" id="MFD1612861.1"/>
    </source>
</evidence>
<name>A0ABW4I5Y4_9SPHN</name>
<accession>A0ABW4I5Y4</accession>
<proteinExistence type="predicted"/>
<organism evidence="1 2">
    <name type="scientific">Sphingomonas tabacisoli</name>
    <dbReference type="NCBI Taxonomy" id="2249466"/>
    <lineage>
        <taxon>Bacteria</taxon>
        <taxon>Pseudomonadati</taxon>
        <taxon>Pseudomonadota</taxon>
        <taxon>Alphaproteobacteria</taxon>
        <taxon>Sphingomonadales</taxon>
        <taxon>Sphingomonadaceae</taxon>
        <taxon>Sphingomonas</taxon>
    </lineage>
</organism>
<dbReference type="EMBL" id="JBHUDY010000002">
    <property type="protein sequence ID" value="MFD1612861.1"/>
    <property type="molecule type" value="Genomic_DNA"/>
</dbReference>
<sequence>MRTMIRSDLFRNFMGGFLLGAAALVALSPAEGTDTLKSKIESIYKA</sequence>
<comment type="caution">
    <text evidence="1">The sequence shown here is derived from an EMBL/GenBank/DDBJ whole genome shotgun (WGS) entry which is preliminary data.</text>
</comment>
<dbReference type="Proteomes" id="UP001597115">
    <property type="component" value="Unassembled WGS sequence"/>
</dbReference>
<dbReference type="RefSeq" id="WP_380890383.1">
    <property type="nucleotide sequence ID" value="NZ_JBHUDY010000002.1"/>
</dbReference>
<reference evidence="2" key="1">
    <citation type="journal article" date="2019" name="Int. J. Syst. Evol. Microbiol.">
        <title>The Global Catalogue of Microorganisms (GCM) 10K type strain sequencing project: providing services to taxonomists for standard genome sequencing and annotation.</title>
        <authorList>
            <consortium name="The Broad Institute Genomics Platform"/>
            <consortium name="The Broad Institute Genome Sequencing Center for Infectious Disease"/>
            <person name="Wu L."/>
            <person name="Ma J."/>
        </authorList>
    </citation>
    <scope>NUCLEOTIDE SEQUENCE [LARGE SCALE GENOMIC DNA]</scope>
    <source>
        <strain evidence="2">CGMCC 1.16275</strain>
    </source>
</reference>
<gene>
    <name evidence="1" type="ORF">ACFSCW_13725</name>
</gene>